<dbReference type="Pfam" id="PF13963">
    <property type="entry name" value="Transpos_assoc"/>
    <property type="match status" value="1"/>
</dbReference>
<accession>A0A4Y7K5R1</accession>
<proteinExistence type="predicted"/>
<dbReference type="Gramene" id="RZC68166">
    <property type="protein sequence ID" value="RZC68166"/>
    <property type="gene ID" value="C5167_031419"/>
</dbReference>
<keyword evidence="3" id="KW-1185">Reference proteome</keyword>
<feature type="domain" description="Transposase-associated" evidence="1">
    <location>
        <begin position="10"/>
        <end position="82"/>
    </location>
</feature>
<evidence type="ECO:0000313" key="3">
    <source>
        <dbReference type="Proteomes" id="UP000316621"/>
    </source>
</evidence>
<dbReference type="Proteomes" id="UP000316621">
    <property type="component" value="Chromosome 7"/>
</dbReference>
<protein>
    <recommendedName>
        <fullName evidence="1">Transposase-associated domain-containing protein</fullName>
    </recommendedName>
</protein>
<gene>
    <name evidence="2" type="ORF">C5167_031419</name>
</gene>
<dbReference type="AlphaFoldDB" id="A0A4Y7K5R1"/>
<evidence type="ECO:0000259" key="1">
    <source>
        <dbReference type="Pfam" id="PF13963"/>
    </source>
</evidence>
<dbReference type="EMBL" id="CM010721">
    <property type="protein sequence ID" value="RZC68166.1"/>
    <property type="molecule type" value="Genomic_DNA"/>
</dbReference>
<name>A0A4Y7K5R1_PAPSO</name>
<reference evidence="2 3" key="1">
    <citation type="journal article" date="2018" name="Science">
        <title>The opium poppy genome and morphinan production.</title>
        <authorList>
            <person name="Guo L."/>
            <person name="Winzer T."/>
            <person name="Yang X."/>
            <person name="Li Y."/>
            <person name="Ning Z."/>
            <person name="He Z."/>
            <person name="Teodor R."/>
            <person name="Lu Y."/>
            <person name="Bowser T.A."/>
            <person name="Graham I.A."/>
            <person name="Ye K."/>
        </authorList>
    </citation>
    <scope>NUCLEOTIDE SEQUENCE [LARGE SCALE GENOMIC DNA]</scope>
    <source>
        <strain evidence="3">cv. HN1</strain>
        <tissue evidence="2">Leaves</tissue>
    </source>
</reference>
<sequence>MLCELECRENWIFENNRFGKVYRHGVKFFIQFAATYGIWKTVCPCPCSRCLNGDSLIIKEVQQHLYLYGIDKTYVTWVFHGEKRPGNNAMSIPVEDVANDQIIEDAFPDLSPLIDAAFEVHERNSGGVCVDDVNGTQDGDEDPFEFEPDAQKRHEKYKKLAEQKLYPTCERKVSTLSAIVELQNIKKQFGISGNCVTKLLEMVKGWIPEENTLPSKYTEMKSIMMGLGMKYKAIHVTNEK</sequence>
<dbReference type="STRING" id="3469.A0A4Y7K5R1"/>
<dbReference type="OMA" id="CELECRE"/>
<dbReference type="InterPro" id="IPR029480">
    <property type="entry name" value="Transpos_assoc"/>
</dbReference>
<organism evidence="2 3">
    <name type="scientific">Papaver somniferum</name>
    <name type="common">Opium poppy</name>
    <dbReference type="NCBI Taxonomy" id="3469"/>
    <lineage>
        <taxon>Eukaryota</taxon>
        <taxon>Viridiplantae</taxon>
        <taxon>Streptophyta</taxon>
        <taxon>Embryophyta</taxon>
        <taxon>Tracheophyta</taxon>
        <taxon>Spermatophyta</taxon>
        <taxon>Magnoliopsida</taxon>
        <taxon>Ranunculales</taxon>
        <taxon>Papaveraceae</taxon>
        <taxon>Papaveroideae</taxon>
        <taxon>Papaver</taxon>
    </lineage>
</organism>
<evidence type="ECO:0000313" key="2">
    <source>
        <dbReference type="EMBL" id="RZC68166.1"/>
    </source>
</evidence>